<dbReference type="Proteomes" id="UP001230207">
    <property type="component" value="Unassembled WGS sequence"/>
</dbReference>
<reference evidence="1 2" key="1">
    <citation type="submission" date="2023-07" db="EMBL/GenBank/DDBJ databases">
        <title>Genomic Encyclopedia of Type Strains, Phase IV (KMG-IV): sequencing the most valuable type-strain genomes for metagenomic binning, comparative biology and taxonomic classification.</title>
        <authorList>
            <person name="Goeker M."/>
        </authorList>
    </citation>
    <scope>NUCLEOTIDE SEQUENCE [LARGE SCALE GENOMIC DNA]</scope>
    <source>
        <strain evidence="1 2">DSM 1112</strain>
    </source>
</reference>
<sequence>MSVRAMDSITHDVIYSAPIDEVAAALSRHDGDVRATIRGLLNERKRLREELALTEIYIGESLAIACARADYI</sequence>
<evidence type="ECO:0000313" key="2">
    <source>
        <dbReference type="Proteomes" id="UP001230207"/>
    </source>
</evidence>
<dbReference type="EMBL" id="JAUSVF010000001">
    <property type="protein sequence ID" value="MDQ0319683.1"/>
    <property type="molecule type" value="Genomic_DNA"/>
</dbReference>
<protein>
    <submittedName>
        <fullName evidence="1">Uncharacterized protein</fullName>
    </submittedName>
</protein>
<gene>
    <name evidence="1" type="ORF">QO002_001821</name>
</gene>
<proteinExistence type="predicted"/>
<dbReference type="RefSeq" id="WP_307228776.1">
    <property type="nucleotide sequence ID" value="NZ_JAUSVF010000001.1"/>
</dbReference>
<name>A0ABU0BN58_9HYPH</name>
<comment type="caution">
    <text evidence="1">The sequence shown here is derived from an EMBL/GenBank/DDBJ whole genome shotgun (WGS) entry which is preliminary data.</text>
</comment>
<keyword evidence="2" id="KW-1185">Reference proteome</keyword>
<organism evidence="1 2">
    <name type="scientific">Pararhizobium capsulatum DSM 1112</name>
    <dbReference type="NCBI Taxonomy" id="1121113"/>
    <lineage>
        <taxon>Bacteria</taxon>
        <taxon>Pseudomonadati</taxon>
        <taxon>Pseudomonadota</taxon>
        <taxon>Alphaproteobacteria</taxon>
        <taxon>Hyphomicrobiales</taxon>
        <taxon>Rhizobiaceae</taxon>
        <taxon>Rhizobium/Agrobacterium group</taxon>
        <taxon>Pararhizobium</taxon>
    </lineage>
</organism>
<evidence type="ECO:0000313" key="1">
    <source>
        <dbReference type="EMBL" id="MDQ0319683.1"/>
    </source>
</evidence>
<accession>A0ABU0BN58</accession>